<protein>
    <submittedName>
        <fullName evidence="1">Uncharacterized protein</fullName>
    </submittedName>
</protein>
<proteinExistence type="predicted"/>
<reference evidence="1" key="1">
    <citation type="submission" date="2020-02" db="EMBL/GenBank/DDBJ databases">
        <authorList>
            <person name="Meier V. D."/>
        </authorList>
    </citation>
    <scope>NUCLEOTIDE SEQUENCE</scope>
    <source>
        <strain evidence="1">AVDCRST_MAG94</strain>
    </source>
</reference>
<dbReference type="EMBL" id="CADCTY010002135">
    <property type="protein sequence ID" value="CAA9406357.1"/>
    <property type="molecule type" value="Genomic_DNA"/>
</dbReference>
<dbReference type="AlphaFoldDB" id="A0A6J4P737"/>
<sequence length="29" mass="3576">RAITFPVLWDCMRNMPVRWQRSCYRSCSI</sequence>
<name>A0A6J4P737_9CYAN</name>
<evidence type="ECO:0000313" key="1">
    <source>
        <dbReference type="EMBL" id="CAA9406357.1"/>
    </source>
</evidence>
<organism evidence="1">
    <name type="scientific">uncultured Leptolyngbya sp</name>
    <dbReference type="NCBI Taxonomy" id="332963"/>
    <lineage>
        <taxon>Bacteria</taxon>
        <taxon>Bacillati</taxon>
        <taxon>Cyanobacteriota</taxon>
        <taxon>Cyanophyceae</taxon>
        <taxon>Leptolyngbyales</taxon>
        <taxon>Leptolyngbyaceae</taxon>
        <taxon>Leptolyngbya group</taxon>
        <taxon>Leptolyngbya</taxon>
        <taxon>environmental samples</taxon>
    </lineage>
</organism>
<gene>
    <name evidence="1" type="ORF">AVDCRST_MAG94-6187</name>
</gene>
<accession>A0A6J4P737</accession>
<feature type="non-terminal residue" evidence="1">
    <location>
        <position position="29"/>
    </location>
</feature>
<feature type="non-terminal residue" evidence="1">
    <location>
        <position position="1"/>
    </location>
</feature>